<feature type="compositionally biased region" description="Polar residues" evidence="1">
    <location>
        <begin position="18"/>
        <end position="27"/>
    </location>
</feature>
<evidence type="ECO:0000313" key="3">
    <source>
        <dbReference type="Proteomes" id="UP000230750"/>
    </source>
</evidence>
<feature type="compositionally biased region" description="Polar residues" evidence="1">
    <location>
        <begin position="105"/>
        <end position="125"/>
    </location>
</feature>
<dbReference type="EMBL" id="MRZV01000345">
    <property type="protein sequence ID" value="PIK52035.1"/>
    <property type="molecule type" value="Genomic_DNA"/>
</dbReference>
<proteinExistence type="predicted"/>
<gene>
    <name evidence="2" type="ORF">BSL78_11048</name>
</gene>
<accession>A0A2G8KVP7</accession>
<feature type="compositionally biased region" description="Basic and acidic residues" evidence="1">
    <location>
        <begin position="267"/>
        <end position="284"/>
    </location>
</feature>
<feature type="compositionally biased region" description="Polar residues" evidence="1">
    <location>
        <begin position="48"/>
        <end position="63"/>
    </location>
</feature>
<feature type="compositionally biased region" description="Basic and acidic residues" evidence="1">
    <location>
        <begin position="406"/>
        <end position="417"/>
    </location>
</feature>
<keyword evidence="3" id="KW-1185">Reference proteome</keyword>
<feature type="compositionally biased region" description="Basic and acidic residues" evidence="1">
    <location>
        <begin position="359"/>
        <end position="369"/>
    </location>
</feature>
<dbReference type="OrthoDB" id="10653726at2759"/>
<feature type="compositionally biased region" description="Polar residues" evidence="1">
    <location>
        <begin position="1"/>
        <end position="10"/>
    </location>
</feature>
<feature type="compositionally biased region" description="Low complexity" evidence="1">
    <location>
        <begin position="372"/>
        <end position="383"/>
    </location>
</feature>
<feature type="compositionally biased region" description="Basic and acidic residues" evidence="1">
    <location>
        <begin position="188"/>
        <end position="197"/>
    </location>
</feature>
<feature type="region of interest" description="Disordered" evidence="1">
    <location>
        <begin position="1"/>
        <end position="392"/>
    </location>
</feature>
<feature type="compositionally biased region" description="Basic and acidic residues" evidence="1">
    <location>
        <begin position="151"/>
        <end position="162"/>
    </location>
</feature>
<dbReference type="Proteomes" id="UP000230750">
    <property type="component" value="Unassembled WGS sequence"/>
</dbReference>
<feature type="region of interest" description="Disordered" evidence="1">
    <location>
        <begin position="406"/>
        <end position="465"/>
    </location>
</feature>
<organism evidence="2 3">
    <name type="scientific">Stichopus japonicus</name>
    <name type="common">Sea cucumber</name>
    <dbReference type="NCBI Taxonomy" id="307972"/>
    <lineage>
        <taxon>Eukaryota</taxon>
        <taxon>Metazoa</taxon>
        <taxon>Echinodermata</taxon>
        <taxon>Eleutherozoa</taxon>
        <taxon>Echinozoa</taxon>
        <taxon>Holothuroidea</taxon>
        <taxon>Aspidochirotacea</taxon>
        <taxon>Aspidochirotida</taxon>
        <taxon>Stichopodidae</taxon>
        <taxon>Apostichopus</taxon>
    </lineage>
</organism>
<feature type="compositionally biased region" description="Polar residues" evidence="1">
    <location>
        <begin position="438"/>
        <end position="452"/>
    </location>
</feature>
<name>A0A2G8KVP7_STIJA</name>
<evidence type="ECO:0000313" key="2">
    <source>
        <dbReference type="EMBL" id="PIK52035.1"/>
    </source>
</evidence>
<protein>
    <submittedName>
        <fullName evidence="2">Uncharacterized protein</fullName>
    </submittedName>
</protein>
<dbReference type="AlphaFoldDB" id="A0A2G8KVP7"/>
<sequence length="638" mass="70076">MISSKGSTDSPRPKYLRRQSSGSLTQSFDKDSPEEEPPSNLKSRSKSVDNLNFQLENHMQSDQSGHDTTKDRGQGKGIIASLRAKFGKAASSDEYKAIVKRPRSKSQTLSDATEAENSSQNTSSRRLAGSSKSESKQEVSKPTVKETGQVKPRDKADVRKGSDPIPSTIDNGLDITPPGHQSLSNREVQSKPAEEPRLTIQPPEAKDIHPVPTETQLVKKKPSNLSASALIKLSNDDDDKTSPGRTLKRPPSIVDGGEDFHSVASRPEGDAETREGKDETDSVGKRSSSAIIHRYETQAKADVTTPGLVSNNITNDIDAPKGPVSESNKIAQKDPPKNPTILKEKPQLGNRTNTSHNLTKKENKRDDGIKVTTITNTSGNSSTKPAETVKKSTITNVENIQSKEELKKAPAEQEKAKFTPSGSSSKVNLIPGADRQVHSTVRSQSSVPVNSSHEQEEQRASPFPIKLRKVEKPSSAGVKIVRSTKGKEVNQRKEKQDVQTRLKQQVNGEIPVTNIDDIELNETEANRDPVVIDRAKFGVIGYNTPTNCPSMLKGTRKAKSKVSGTFFENLLRMHLRQSSEMEIHVPFSFHRGFVQALANDTDLFLNLMFITINNFPFKDCSDSRKVYKLLNTVGFLCS</sequence>
<feature type="compositionally biased region" description="Basic and acidic residues" evidence="1">
    <location>
        <begin position="64"/>
        <end position="74"/>
    </location>
</feature>
<evidence type="ECO:0000256" key="1">
    <source>
        <dbReference type="SAM" id="MobiDB-lite"/>
    </source>
</evidence>
<reference evidence="2 3" key="1">
    <citation type="journal article" date="2017" name="PLoS Biol.">
        <title>The sea cucumber genome provides insights into morphological evolution and visceral regeneration.</title>
        <authorList>
            <person name="Zhang X."/>
            <person name="Sun L."/>
            <person name="Yuan J."/>
            <person name="Sun Y."/>
            <person name="Gao Y."/>
            <person name="Zhang L."/>
            <person name="Li S."/>
            <person name="Dai H."/>
            <person name="Hamel J.F."/>
            <person name="Liu C."/>
            <person name="Yu Y."/>
            <person name="Liu S."/>
            <person name="Lin W."/>
            <person name="Guo K."/>
            <person name="Jin S."/>
            <person name="Xu P."/>
            <person name="Storey K.B."/>
            <person name="Huan P."/>
            <person name="Zhang T."/>
            <person name="Zhou Y."/>
            <person name="Zhang J."/>
            <person name="Lin C."/>
            <person name="Li X."/>
            <person name="Xing L."/>
            <person name="Huo D."/>
            <person name="Sun M."/>
            <person name="Wang L."/>
            <person name="Mercier A."/>
            <person name="Li F."/>
            <person name="Yang H."/>
            <person name="Xiang J."/>
        </authorList>
    </citation>
    <scope>NUCLEOTIDE SEQUENCE [LARGE SCALE GENOMIC DNA]</scope>
    <source>
        <strain evidence="2">Shaxun</strain>
        <tissue evidence="2">Muscle</tissue>
    </source>
</reference>
<comment type="caution">
    <text evidence="2">The sequence shown here is derived from an EMBL/GenBank/DDBJ whole genome shotgun (WGS) entry which is preliminary data.</text>
</comment>
<feature type="compositionally biased region" description="Basic and acidic residues" evidence="1">
    <location>
        <begin position="331"/>
        <end position="346"/>
    </location>
</feature>